<organism evidence="5 6">
    <name type="scientific">Shewanella decolorationis S12</name>
    <dbReference type="NCBI Taxonomy" id="1353536"/>
    <lineage>
        <taxon>Bacteria</taxon>
        <taxon>Pseudomonadati</taxon>
        <taxon>Pseudomonadota</taxon>
        <taxon>Gammaproteobacteria</taxon>
        <taxon>Alteromonadales</taxon>
        <taxon>Shewanellaceae</taxon>
        <taxon>Shewanella</taxon>
    </lineage>
</organism>
<evidence type="ECO:0000256" key="2">
    <source>
        <dbReference type="ARBA" id="ARBA00022840"/>
    </source>
</evidence>
<gene>
    <name evidence="5" type="ORF">SHD_4154</name>
</gene>
<dbReference type="InterPro" id="IPR042099">
    <property type="entry name" value="ANL_N_sf"/>
</dbReference>
<evidence type="ECO:0000313" key="6">
    <source>
        <dbReference type="Proteomes" id="UP000017548"/>
    </source>
</evidence>
<keyword evidence="1" id="KW-0547">Nucleotide-binding</keyword>
<comment type="caution">
    <text evidence="5">The sequence shown here is derived from an EMBL/GenBank/DDBJ whole genome shotgun (WGS) entry which is preliminary data.</text>
</comment>
<protein>
    <submittedName>
        <fullName evidence="5">Amp-dependent synthetase and ligase</fullName>
    </submittedName>
</protein>
<dbReference type="EMBL" id="AXZL01000076">
    <property type="protein sequence ID" value="ESE39945.1"/>
    <property type="molecule type" value="Genomic_DNA"/>
</dbReference>
<evidence type="ECO:0000313" key="5">
    <source>
        <dbReference type="EMBL" id="ESE39945.1"/>
    </source>
</evidence>
<dbReference type="Pfam" id="PF00501">
    <property type="entry name" value="AMP-binding"/>
    <property type="match status" value="1"/>
</dbReference>
<dbReference type="PROSITE" id="PS00455">
    <property type="entry name" value="AMP_BINDING"/>
    <property type="match status" value="1"/>
</dbReference>
<dbReference type="GO" id="GO:0016874">
    <property type="term" value="F:ligase activity"/>
    <property type="evidence" value="ECO:0007669"/>
    <property type="project" value="UniProtKB-KW"/>
</dbReference>
<keyword evidence="5" id="KW-0436">Ligase</keyword>
<dbReference type="Gene3D" id="3.30.300.30">
    <property type="match status" value="1"/>
</dbReference>
<evidence type="ECO:0000256" key="3">
    <source>
        <dbReference type="ARBA" id="ARBA00024484"/>
    </source>
</evidence>
<dbReference type="InterPro" id="IPR020845">
    <property type="entry name" value="AMP-binding_CS"/>
</dbReference>
<proteinExistence type="predicted"/>
<comment type="catalytic activity">
    <reaction evidence="3">
        <text>a long-chain fatty acid + ATP + CoA = a long-chain fatty acyl-CoA + AMP + diphosphate</text>
        <dbReference type="Rhea" id="RHEA:15421"/>
        <dbReference type="ChEBI" id="CHEBI:30616"/>
        <dbReference type="ChEBI" id="CHEBI:33019"/>
        <dbReference type="ChEBI" id="CHEBI:57287"/>
        <dbReference type="ChEBI" id="CHEBI:57560"/>
        <dbReference type="ChEBI" id="CHEBI:83139"/>
        <dbReference type="ChEBI" id="CHEBI:456215"/>
        <dbReference type="EC" id="6.2.1.3"/>
    </reaction>
    <physiologicalReaction direction="left-to-right" evidence="3">
        <dbReference type="Rhea" id="RHEA:15422"/>
    </physiologicalReaction>
</comment>
<evidence type="ECO:0000259" key="4">
    <source>
        <dbReference type="Pfam" id="PF00501"/>
    </source>
</evidence>
<dbReference type="Pfam" id="PF23562">
    <property type="entry name" value="AMP-binding_C_3"/>
    <property type="match status" value="1"/>
</dbReference>
<dbReference type="PANTHER" id="PTHR43272:SF33">
    <property type="entry name" value="AMP-BINDING DOMAIN-CONTAINING PROTEIN-RELATED"/>
    <property type="match status" value="1"/>
</dbReference>
<evidence type="ECO:0000256" key="1">
    <source>
        <dbReference type="ARBA" id="ARBA00022741"/>
    </source>
</evidence>
<accession>A0ABN0PIU7</accession>
<dbReference type="Gene3D" id="3.40.50.12780">
    <property type="entry name" value="N-terminal domain of ligase-like"/>
    <property type="match status" value="1"/>
</dbReference>
<keyword evidence="2" id="KW-0067">ATP-binding</keyword>
<reference evidence="5 6" key="1">
    <citation type="journal article" date="2013" name="Genome Announc.">
        <title>Draft Genome Sequence of Shewanella decolorationis S12, a Dye-Degrading Bacterium Isolated from a Wastewater Treatment Plant.</title>
        <authorList>
            <person name="Xu M."/>
            <person name="Fang Y."/>
            <person name="Liu J."/>
            <person name="Chen X."/>
            <person name="Sun G."/>
            <person name="Guo J."/>
            <person name="Hua Z."/>
            <person name="Tu Q."/>
            <person name="Wu L."/>
            <person name="Zhou J."/>
            <person name="Liu X."/>
        </authorList>
    </citation>
    <scope>NUCLEOTIDE SEQUENCE [LARGE SCALE GENOMIC DNA]</scope>
    <source>
        <strain evidence="5 6">S12</strain>
    </source>
</reference>
<dbReference type="InterPro" id="IPR000873">
    <property type="entry name" value="AMP-dep_synth/lig_dom"/>
</dbReference>
<dbReference type="PANTHER" id="PTHR43272">
    <property type="entry name" value="LONG-CHAIN-FATTY-ACID--COA LIGASE"/>
    <property type="match status" value="1"/>
</dbReference>
<dbReference type="Proteomes" id="UP000017548">
    <property type="component" value="Unassembled WGS sequence"/>
</dbReference>
<feature type="domain" description="AMP-dependent synthetase/ligase" evidence="4">
    <location>
        <begin position="39"/>
        <end position="412"/>
    </location>
</feature>
<keyword evidence="6" id="KW-1185">Reference proteome</keyword>
<dbReference type="InterPro" id="IPR045851">
    <property type="entry name" value="AMP-bd_C_sf"/>
</dbReference>
<dbReference type="SUPFAM" id="SSF56801">
    <property type="entry name" value="Acetyl-CoA synthetase-like"/>
    <property type="match status" value="1"/>
</dbReference>
<sequence length="580" mass="64179">MRGLTKLAILGTYVGVKITIKNRELPMDKVIKTPIEMLTHWANTRGDEIYLRQPIKGQYLDFTWNEVQEKVQQLAGALRHLGLEPGDKIAVLSKNCAEWFITDLALMHGGYISVPIYPTANTDTIRYVLQHSGAKAIFLGKLDHWADQEAGVGGELLRLAMPYETMPAQYQWEQLLKMGNPLIEAPLPELDQIMTLIYTSGSTGHPKGAIQTFASYGWTCQAVVRDLRTNGNDRLLSYLPLAHITERVAIEGSSFYSGSTVAFVESLDSFVADVQRAKPTVFFSVPRLWSLFQKNIIDKIGVGKLNLLLKIPLISSLVKHKIHKGLGLNHCRLLGSGSAPIPPSLIHWYHSIGLDICEAWGMTENCAYSIINYPFDVRKIGTVGKPVQDCQIRQGEDGELLLKSPGLMTAYYLQPEATAAAFDPDGFFHTGDLCAIDADGCVTITGRVKDNFKTAKGKYVAPVPIERKLAQDPHVELICVIGSGLPHPVALVQLSEGANLQAREEVRASLKATLDSVNPHLESHEHVDAIVVVSEPWTIENDVLTPTLKIKRHVLEKAFSERVDGIRGAQVRWEDELSAK</sequence>
<name>A0ABN0PIU7_9GAMM</name>